<accession>A0A914EI45</accession>
<protein>
    <submittedName>
        <fullName evidence="2">Uncharacterized protein</fullName>
    </submittedName>
</protein>
<dbReference type="WBParaSite" id="ACRNAN_scaffold8042.g11704.t1">
    <property type="protein sequence ID" value="ACRNAN_scaffold8042.g11704.t1"/>
    <property type="gene ID" value="ACRNAN_scaffold8042.g11704"/>
</dbReference>
<reference evidence="2" key="1">
    <citation type="submission" date="2022-11" db="UniProtKB">
        <authorList>
            <consortium name="WormBaseParasite"/>
        </authorList>
    </citation>
    <scope>IDENTIFICATION</scope>
</reference>
<evidence type="ECO:0000313" key="2">
    <source>
        <dbReference type="WBParaSite" id="ACRNAN_scaffold8042.g11704.t1"/>
    </source>
</evidence>
<proteinExistence type="predicted"/>
<evidence type="ECO:0000313" key="1">
    <source>
        <dbReference type="Proteomes" id="UP000887540"/>
    </source>
</evidence>
<keyword evidence="1" id="KW-1185">Reference proteome</keyword>
<dbReference type="Proteomes" id="UP000887540">
    <property type="component" value="Unplaced"/>
</dbReference>
<organism evidence="1 2">
    <name type="scientific">Acrobeloides nanus</name>
    <dbReference type="NCBI Taxonomy" id="290746"/>
    <lineage>
        <taxon>Eukaryota</taxon>
        <taxon>Metazoa</taxon>
        <taxon>Ecdysozoa</taxon>
        <taxon>Nematoda</taxon>
        <taxon>Chromadorea</taxon>
        <taxon>Rhabditida</taxon>
        <taxon>Tylenchina</taxon>
        <taxon>Cephalobomorpha</taxon>
        <taxon>Cephaloboidea</taxon>
        <taxon>Cephalobidae</taxon>
        <taxon>Acrobeloides</taxon>
    </lineage>
</organism>
<sequence length="169" mass="19771">MLFEGSDCYNLFVAIDKNFLDFKNIEVAAGHVYQLDKIVSSYKRCYLPNKFVPNVTNIENAIDMNFDLYLFDFKNYIVDGSVNLTSPGYKYLIDGVFASRIWRPLCHDLPKDFWGIPSSMILIWDNKFSYDKESEESFPFSLFEKGNSSMIQFDTKMDNKVRSFEVTIY</sequence>
<dbReference type="AlphaFoldDB" id="A0A914EI45"/>
<name>A0A914EI45_9BILA</name>